<proteinExistence type="predicted"/>
<feature type="region of interest" description="Disordered" evidence="1">
    <location>
        <begin position="60"/>
        <end position="100"/>
    </location>
</feature>
<accession>A0A6D2G9K0</accession>
<gene>
    <name evidence="2" type="ORF">NCTC5773_02934</name>
</gene>
<dbReference type="Proteomes" id="UP000267858">
    <property type="component" value="Chromosome"/>
</dbReference>
<protein>
    <submittedName>
        <fullName evidence="2">Head-tail joining protein</fullName>
    </submittedName>
</protein>
<evidence type="ECO:0000256" key="1">
    <source>
        <dbReference type="SAM" id="MobiDB-lite"/>
    </source>
</evidence>
<sequence length="100" mass="10823">MATITELQEARVALHDLMTGKRVATVQKDGRRVEFTATSVGDLKKYVAELEASLCNGRRRAPVGGETVKRTPGSGGCSRHAATGKSGIHRRGDRFRRTDG</sequence>
<dbReference type="NCBIfam" id="NF047331">
    <property type="entry name" value="phage_HTJ"/>
    <property type="match status" value="1"/>
</dbReference>
<reference evidence="2 3" key="1">
    <citation type="submission" date="2018-12" db="EMBL/GenBank/DDBJ databases">
        <authorList>
            <consortium name="Pathogen Informatics"/>
        </authorList>
    </citation>
    <scope>NUCLEOTIDE SEQUENCE [LARGE SCALE GENOMIC DNA]</scope>
    <source>
        <strain evidence="2 3">NCTC5773</strain>
    </source>
</reference>
<dbReference type="InterPro" id="IPR004174">
    <property type="entry name" value="GpW"/>
</dbReference>
<evidence type="ECO:0000313" key="3">
    <source>
        <dbReference type="Proteomes" id="UP000267858"/>
    </source>
</evidence>
<dbReference type="GO" id="GO:0019058">
    <property type="term" value="P:viral life cycle"/>
    <property type="evidence" value="ECO:0007669"/>
    <property type="project" value="InterPro"/>
</dbReference>
<name>A0A6D2G9K0_SALER</name>
<dbReference type="AlphaFoldDB" id="A0A6D2G9K0"/>
<organism evidence="2 3">
    <name type="scientific">Salmonella enterica subsp. salamae</name>
    <dbReference type="NCBI Taxonomy" id="59202"/>
    <lineage>
        <taxon>Bacteria</taxon>
        <taxon>Pseudomonadati</taxon>
        <taxon>Pseudomonadota</taxon>
        <taxon>Gammaproteobacteria</taxon>
        <taxon>Enterobacterales</taxon>
        <taxon>Enterobacteriaceae</taxon>
        <taxon>Salmonella</taxon>
    </lineage>
</organism>
<dbReference type="InterPro" id="IPR036626">
    <property type="entry name" value="GpW_sf"/>
</dbReference>
<dbReference type="Pfam" id="PF02831">
    <property type="entry name" value="gpW"/>
    <property type="match status" value="1"/>
</dbReference>
<dbReference type="EMBL" id="LR134141">
    <property type="protein sequence ID" value="VEA03923.1"/>
    <property type="molecule type" value="Genomic_DNA"/>
</dbReference>
<dbReference type="SUPFAM" id="SSF64210">
    <property type="entry name" value="Head-to-tail joining protein W, gpW"/>
    <property type="match status" value="1"/>
</dbReference>
<dbReference type="Gene3D" id="3.30.1580.10">
    <property type="entry name" value="Head-to-tail joining protein W"/>
    <property type="match status" value="1"/>
</dbReference>
<evidence type="ECO:0000313" key="2">
    <source>
        <dbReference type="EMBL" id="VEA03923.1"/>
    </source>
</evidence>